<evidence type="ECO:0000313" key="2">
    <source>
        <dbReference type="Proteomes" id="UP000827953"/>
    </source>
</evidence>
<protein>
    <submittedName>
        <fullName evidence="1">Uncharacterized protein</fullName>
    </submittedName>
</protein>
<proteinExistence type="predicted"/>
<name>A0AAE8XQP4_9CAUD</name>
<accession>A0AAE8XQP4</accession>
<organism evidence="1 2">
    <name type="scientific">Erwinia phage pEa_SNUABM_16</name>
    <dbReference type="NCBI Taxonomy" id="2869544"/>
    <lineage>
        <taxon>Viruses</taxon>
        <taxon>Duplodnaviria</taxon>
        <taxon>Heunggongvirae</taxon>
        <taxon>Uroviricota</taxon>
        <taxon>Caudoviricetes</taxon>
        <taxon>Alexandravirus</taxon>
        <taxon>Alexandravirus SNUABM16</taxon>
    </lineage>
</organism>
<sequence length="626" mass="71089">MEIMVSLSALPPSMYRKYRKGWKPNPTLLGIFEKISGKKGHKAMRIYIDAKTDTVIKNVAQNVVAPIEIVDALAEKNIVLVDYVAGTGKDSHGRIVKIGKYLAKLPELKKMFDSDPKRKSLVNATRNHQLICISMHPYDIAGMSTDRGWVSCMNLKTGSNKKYIKQDIANGTLIAYLIDPQDKNINKPIGRCLAKPFFERTKAKAADKFVGSDKVNAMYMVEYAYPDNKMPFIHTLQDWLNEKVNPFIATTERKGVYEMASKLYIDSRGQFNYDLEGPMMRGDVNAFIQGLIASRSKEAEDIALEYMDRFPQIATALAKQKWGQTRFYSRCVSLLINNGHLTELRRYFDTLFENFELDDYVMSKVWESLSGKPQPLMMFIEALPNSQRDSFLDANLGSMDLYRDNTDATVDGAFPAALSEIWSFAKYSKNPEQMFWYNASRINSAGTQTQYVDEEFGSYTGSMYTEYVLLPAAAAFAAQNPKCPAANRASLERHKDMLSPRYYDVITRIMDGDKLIAFDDRLDLRPRMRDALINNPKPKIKQKEVGILLHRLDGDFLLQQASEELYPEATNMSRSGLYLLVASGQSSKVIKESVIKRAIELGMEESLDSLIDLRDEAKARRLRAKK</sequence>
<reference evidence="1 2" key="1">
    <citation type="submission" date="2021-06" db="EMBL/GenBank/DDBJ databases">
        <title>Complete genome sequence of Erwinia phage pEa_SNUABM_16.</title>
        <authorList>
            <person name="Kim S.G."/>
            <person name="Park S.C."/>
        </authorList>
    </citation>
    <scope>NUCLEOTIDE SEQUENCE [LARGE SCALE GENOMIC DNA]</scope>
    <source>
        <strain evidence="2">pEa_SNUABM_16</strain>
    </source>
</reference>
<keyword evidence="2" id="KW-1185">Reference proteome</keyword>
<gene>
    <name evidence="1" type="ORF">pEaSNUABM16_00191</name>
</gene>
<dbReference type="EMBL" id="MZ443782">
    <property type="protein sequence ID" value="UAW96335.1"/>
    <property type="molecule type" value="Genomic_DNA"/>
</dbReference>
<evidence type="ECO:0000313" key="1">
    <source>
        <dbReference type="EMBL" id="UAW96335.1"/>
    </source>
</evidence>
<dbReference type="Proteomes" id="UP000827953">
    <property type="component" value="Segment"/>
</dbReference>